<reference evidence="5 6" key="5">
    <citation type="journal article" date="2010" name="Appl. Environ. Microbiol.">
        <title>phrR-like gene praR of Azorhizobium caulinodans ORS571 is essential for symbiosis with Sesbania rostrata and is involved in expression of reb genes.</title>
        <authorList>
            <person name="Akiba N."/>
            <person name="Aono T."/>
            <person name="Toyazaki H."/>
            <person name="Sato S."/>
            <person name="Oyaizu H."/>
        </authorList>
    </citation>
    <scope>NUCLEOTIDE SEQUENCE [LARGE SCALE GENOMIC DNA]</scope>
    <source>
        <strain evidence="6">ATCC 43989 / DSM 5975 / JCM 20966 / LMG 6465 / NBRC 14845 / NCIMB 13405 / ORS 571</strain>
    </source>
</reference>
<dbReference type="GO" id="GO:0004824">
    <property type="term" value="F:lysine-tRNA ligase activity"/>
    <property type="evidence" value="ECO:0007669"/>
    <property type="project" value="InterPro"/>
</dbReference>
<evidence type="ECO:0000313" key="5">
    <source>
        <dbReference type="EMBL" id="BAF88394.1"/>
    </source>
</evidence>
<dbReference type="SUPFAM" id="SSF55681">
    <property type="entry name" value="Class II aaRS and biotin synthetases"/>
    <property type="match status" value="1"/>
</dbReference>
<dbReference type="InterPro" id="IPR006195">
    <property type="entry name" value="aa-tRNA-synth_II"/>
</dbReference>
<dbReference type="KEGG" id="azc:AZC_2396"/>
<reference evidence="5 6" key="1">
    <citation type="journal article" date="2007" name="Appl. Environ. Microbiol.">
        <title>Rhizobial factors required for stem nodule maturation and maintenance in Sesbania rostrata-Azorhizobium caulinodans ORS571 symbiosis.</title>
        <authorList>
            <person name="Suzuki S."/>
            <person name="Aono T."/>
            <person name="Lee KB."/>
            <person name="Suzuki T."/>
            <person name="Liu CT."/>
            <person name="Miwa H."/>
            <person name="Wakao S."/>
            <person name="Iki T."/>
            <person name="Oyaizu H."/>
        </authorList>
    </citation>
    <scope>NUCLEOTIDE SEQUENCE [LARGE SCALE GENOMIC DNA]</scope>
    <source>
        <strain evidence="6">ATCC 43989 / DSM 5975 / JCM 20966 / LMG 6465 / NBRC 14845 / NCIMB 13405 / ORS 571</strain>
    </source>
</reference>
<protein>
    <submittedName>
        <fullName evidence="5">Lysyl-tRNA synthetase protein</fullName>
    </submittedName>
</protein>
<dbReference type="NCBIfam" id="TIGR00462">
    <property type="entry name" value="genX"/>
    <property type="match status" value="1"/>
</dbReference>
<dbReference type="eggNOG" id="COG2269">
    <property type="taxonomic scope" value="Bacteria"/>
</dbReference>
<dbReference type="EMBL" id="AP009384">
    <property type="protein sequence ID" value="BAF88394.1"/>
    <property type="molecule type" value="Genomic_DNA"/>
</dbReference>
<dbReference type="InterPro" id="IPR045864">
    <property type="entry name" value="aa-tRNA-synth_II/BPL/LPL"/>
</dbReference>
<dbReference type="GO" id="GO:0005524">
    <property type="term" value="F:ATP binding"/>
    <property type="evidence" value="ECO:0007669"/>
    <property type="project" value="UniProtKB-KW"/>
</dbReference>
<dbReference type="Proteomes" id="UP000000270">
    <property type="component" value="Chromosome"/>
</dbReference>
<dbReference type="Gene3D" id="3.30.930.10">
    <property type="entry name" value="Bira Bifunctional Protein, Domain 2"/>
    <property type="match status" value="1"/>
</dbReference>
<keyword evidence="6" id="KW-1185">Reference proteome</keyword>
<dbReference type="STRING" id="438753.AZC_2396"/>
<evidence type="ECO:0000313" key="6">
    <source>
        <dbReference type="Proteomes" id="UP000000270"/>
    </source>
</evidence>
<name>A8I6E1_AZOC5</name>
<feature type="domain" description="Aminoacyl-transfer RNA synthetases class-II family profile" evidence="4">
    <location>
        <begin position="56"/>
        <end position="378"/>
    </location>
</feature>
<dbReference type="NCBIfam" id="NF006828">
    <property type="entry name" value="PRK09350.1"/>
    <property type="match status" value="1"/>
</dbReference>
<keyword evidence="5" id="KW-0030">Aminoacyl-tRNA synthetase</keyword>
<proteinExistence type="predicted"/>
<organism evidence="5 6">
    <name type="scientific">Azorhizobium caulinodans (strain ATCC 43989 / DSM 5975 / JCM 20966 / LMG 6465 / NBRC 14845 / NCIMB 13405 / ORS 571)</name>
    <dbReference type="NCBI Taxonomy" id="438753"/>
    <lineage>
        <taxon>Bacteria</taxon>
        <taxon>Pseudomonadati</taxon>
        <taxon>Pseudomonadota</taxon>
        <taxon>Alphaproteobacteria</taxon>
        <taxon>Hyphomicrobiales</taxon>
        <taxon>Xanthobacteraceae</taxon>
        <taxon>Azorhizobium</taxon>
    </lineage>
</organism>
<dbReference type="PANTHER" id="PTHR42918">
    <property type="entry name" value="LYSYL-TRNA SYNTHETASE"/>
    <property type="match status" value="1"/>
</dbReference>
<dbReference type="InterPro" id="IPR004364">
    <property type="entry name" value="Aa-tRNA-synt_II"/>
</dbReference>
<evidence type="ECO:0000256" key="2">
    <source>
        <dbReference type="ARBA" id="ARBA00022741"/>
    </source>
</evidence>
<accession>A8I6E1</accession>
<dbReference type="GO" id="GO:0005829">
    <property type="term" value="C:cytosol"/>
    <property type="evidence" value="ECO:0007669"/>
    <property type="project" value="TreeGrafter"/>
</dbReference>
<sequence length="382" mass="42480">MSATCRSVSAGRTITIFAICASPARQPCARAADMTRPSPWWHPSVHEDRRPFLLARARIAAAIRADFAARDFLEVETPVLQVSPGNEAHLHAFATLWRRPEGGTLPYYLRTSPEFAAKKLLAAGEPRIFEFARVFRDRERGTTHHPEFTMLEWYRAREPYETLMEDCVRLLRLASNAGGISGFSFRGRSCDPFAEAERLTLVAAFARHAGIDLSRFLAPPGHEPEAAPFAEAVAAAGIRTAPDDTWADLFSRVLVEKVEPHLGDGRPTLLCEYPTSEAALARPTVADPRVAERFELYACGVELANAFGELTDPVEQRRRFEIEMAEKARLYGERYPIDEGLLEALEHMPEASGCALGFDRLAMLASGARRLDDMLWAPVEIS</sequence>
<keyword evidence="2" id="KW-0547">Nucleotide-binding</keyword>
<dbReference type="InterPro" id="IPR018149">
    <property type="entry name" value="Lys-tRNA-synth_II_C"/>
</dbReference>
<dbReference type="PRINTS" id="PR00982">
    <property type="entry name" value="TRNASYNTHLYS"/>
</dbReference>
<reference evidence="6" key="2">
    <citation type="submission" date="2007-04" db="EMBL/GenBank/DDBJ databases">
        <title>Complete genome sequence of the nitrogen-fixing bacterium Azorhizobium caulinodans ORS571.</title>
        <authorList>
            <person name="Lee K.B."/>
            <person name="Backer P.D."/>
            <person name="Aono T."/>
            <person name="Liu C.T."/>
            <person name="Suzuki S."/>
            <person name="Suzuki T."/>
            <person name="Kaneko T."/>
            <person name="Yamada M."/>
            <person name="Tabata S."/>
            <person name="Kupfer D.M."/>
            <person name="Najar F.Z."/>
            <person name="Wiley G.B."/>
            <person name="Roe B."/>
            <person name="Binnewies T."/>
            <person name="Ussery D."/>
            <person name="Vereecke D."/>
            <person name="Gevers D."/>
            <person name="Holsters M."/>
            <person name="Oyaizu H."/>
        </authorList>
    </citation>
    <scope>NUCLEOTIDE SEQUENCE [LARGE SCALE GENOMIC DNA]</scope>
    <source>
        <strain evidence="6">ATCC 43989 / DSM 5975 / JCM 20966 / LMG 6465 / NBRC 14845 / NCIMB 13405 / ORS 571</strain>
    </source>
</reference>
<reference evidence="5 6" key="6">
    <citation type="journal article" date="2011" name="Appl. Environ. Microbiol.">
        <title>Involvement of the azorhizobial chromosome partition gene (parA) in the onset of bacteroid differentiation during Sesbania rostrata stem nodule development.</title>
        <authorList>
            <person name="Liu CT."/>
            <person name="Lee KB."/>
            <person name="Wang YS."/>
            <person name="Peng MH."/>
            <person name="Lee KT."/>
            <person name="Suzuki S."/>
            <person name="Suzuki T."/>
            <person name="Oyaizu H."/>
        </authorList>
    </citation>
    <scope>NUCLEOTIDE SEQUENCE [LARGE SCALE GENOMIC DNA]</scope>
    <source>
        <strain evidence="6">ATCC 43989 / DSM 5975 / JCM 20966 / LMG 6465 / NBRC 14845 / NCIMB 13405 / ORS 571</strain>
    </source>
</reference>
<evidence type="ECO:0000256" key="3">
    <source>
        <dbReference type="ARBA" id="ARBA00022840"/>
    </source>
</evidence>
<dbReference type="PROSITE" id="PS50862">
    <property type="entry name" value="AA_TRNA_LIGASE_II"/>
    <property type="match status" value="1"/>
</dbReference>
<reference evidence="5 6" key="3">
    <citation type="journal article" date="2008" name="BMC Genomics">
        <title>The genome of the versatile nitrogen fixer Azorhizobium caulinodans ORS571.</title>
        <authorList>
            <person name="Lee KB."/>
            <person name="Backer P.D."/>
            <person name="Aono T."/>
            <person name="Liu CT."/>
            <person name="Suzuki S."/>
            <person name="Suzuki T."/>
            <person name="Kaneko T."/>
            <person name="Yamada M."/>
            <person name="Tabata S."/>
            <person name="Kupfer D.M."/>
            <person name="Najar F.Z."/>
            <person name="Wiley G.B."/>
            <person name="Roe B."/>
            <person name="Binnewies T.T."/>
            <person name="Ussery D.W."/>
            <person name="D'Haeze W."/>
            <person name="Herder J.D."/>
            <person name="Gevers D."/>
            <person name="Vereecke D."/>
            <person name="Holsters M."/>
            <person name="Oyaizu H."/>
        </authorList>
    </citation>
    <scope>NUCLEOTIDE SEQUENCE [LARGE SCALE GENOMIC DNA]</scope>
    <source>
        <strain evidence="6">ATCC 43989 / DSM 5975 / JCM 20966 / LMG 6465 / NBRC 14845 / NCIMB 13405 / ORS 571</strain>
    </source>
</reference>
<dbReference type="GO" id="GO:0006430">
    <property type="term" value="P:lysyl-tRNA aminoacylation"/>
    <property type="evidence" value="ECO:0007669"/>
    <property type="project" value="InterPro"/>
</dbReference>
<dbReference type="GO" id="GO:0000049">
    <property type="term" value="F:tRNA binding"/>
    <property type="evidence" value="ECO:0007669"/>
    <property type="project" value="TreeGrafter"/>
</dbReference>
<dbReference type="InterPro" id="IPR004525">
    <property type="entry name" value="EpmA"/>
</dbReference>
<evidence type="ECO:0000259" key="4">
    <source>
        <dbReference type="PROSITE" id="PS50862"/>
    </source>
</evidence>
<dbReference type="HOGENOM" id="CLU_008255_1_0_5"/>
<dbReference type="PANTHER" id="PTHR42918:SF6">
    <property type="entry name" value="ELONGATION FACTOR P--(R)-BETA-LYSINE LIGASE"/>
    <property type="match status" value="1"/>
</dbReference>
<dbReference type="Pfam" id="PF00152">
    <property type="entry name" value="tRNA-synt_2"/>
    <property type="match status" value="1"/>
</dbReference>
<keyword evidence="1" id="KW-0436">Ligase</keyword>
<dbReference type="AlphaFoldDB" id="A8I6E1"/>
<evidence type="ECO:0000256" key="1">
    <source>
        <dbReference type="ARBA" id="ARBA00022598"/>
    </source>
</evidence>
<keyword evidence="3" id="KW-0067">ATP-binding</keyword>
<gene>
    <name evidence="5" type="ordered locus">AZC_2396</name>
</gene>
<reference evidence="5 6" key="4">
    <citation type="journal article" date="2009" name="Appl. Environ. Microbiol.">
        <title>Comparative genome-wide transcriptional profiling of Azorhizobium caulinodans ORS571 grown under free-living and symbiotic conditions.</title>
        <authorList>
            <person name="Tsukada S."/>
            <person name="Aono T."/>
            <person name="Akiba N."/>
            <person name="Lee KB."/>
            <person name="Liu CT."/>
            <person name="Toyazaki H."/>
            <person name="Oyaizu H."/>
        </authorList>
    </citation>
    <scope>NUCLEOTIDE SEQUENCE [LARGE SCALE GENOMIC DNA]</scope>
    <source>
        <strain evidence="6">ATCC 43989 / DSM 5975 / JCM 20966 / LMG 6465 / NBRC 14845 / NCIMB 13405 / ORS 571</strain>
    </source>
</reference>